<dbReference type="CDD" id="cd06127">
    <property type="entry name" value="DEDDh"/>
    <property type="match status" value="1"/>
</dbReference>
<accession>A0A0D6DXQ9</accession>
<dbReference type="Gene3D" id="3.30.420.10">
    <property type="entry name" value="Ribonuclease H-like superfamily/Ribonuclease H"/>
    <property type="match status" value="1"/>
</dbReference>
<reference evidence="3" key="1">
    <citation type="submission" date="2015-01" db="EMBL/GenBank/DDBJ databases">
        <authorList>
            <person name="Andreevskaya M."/>
        </authorList>
    </citation>
    <scope>NUCLEOTIDE SEQUENCE [LARGE SCALE GENOMIC DNA]</scope>
    <source>
        <strain evidence="3">MKFS47</strain>
    </source>
</reference>
<dbReference type="STRING" id="1364.LP2241_30563"/>
<dbReference type="Proteomes" id="UP000033166">
    <property type="component" value="Chromosome I"/>
</dbReference>
<dbReference type="GO" id="GO:0045004">
    <property type="term" value="P:DNA replication proofreading"/>
    <property type="evidence" value="ECO:0007669"/>
    <property type="project" value="TreeGrafter"/>
</dbReference>
<keyword evidence="2" id="KW-0548">Nucleotidyltransferase</keyword>
<dbReference type="SMART" id="SM00479">
    <property type="entry name" value="EXOIII"/>
    <property type="match status" value="1"/>
</dbReference>
<dbReference type="InterPro" id="IPR036397">
    <property type="entry name" value="RNaseH_sf"/>
</dbReference>
<name>A0A0D6DXQ9_9LACT</name>
<dbReference type="GO" id="GO:0003887">
    <property type="term" value="F:DNA-directed DNA polymerase activity"/>
    <property type="evidence" value="ECO:0007669"/>
    <property type="project" value="UniProtKB-KW"/>
</dbReference>
<dbReference type="InterPro" id="IPR013520">
    <property type="entry name" value="Ribonucl_H"/>
</dbReference>
<dbReference type="HOGENOM" id="CLU_1395633_0_0_9"/>
<evidence type="ECO:0000259" key="1">
    <source>
        <dbReference type="SMART" id="SM00479"/>
    </source>
</evidence>
<evidence type="ECO:0000313" key="2">
    <source>
        <dbReference type="EMBL" id="CEN28753.1"/>
    </source>
</evidence>
<dbReference type="KEGG" id="lpk:LACPI_1553"/>
<dbReference type="RefSeq" id="WP_047915824.1">
    <property type="nucleotide sequence ID" value="NZ_LN774769.1"/>
</dbReference>
<proteinExistence type="predicted"/>
<protein>
    <submittedName>
        <fullName evidence="2">DNA-directed DNA polymerase III epsilon subunit</fullName>
    </submittedName>
</protein>
<organism evidence="2 3">
    <name type="scientific">Pseudolactococcus piscium MKFS47</name>
    <dbReference type="NCBI Taxonomy" id="297352"/>
    <lineage>
        <taxon>Bacteria</taxon>
        <taxon>Bacillati</taxon>
        <taxon>Bacillota</taxon>
        <taxon>Bacilli</taxon>
        <taxon>Lactobacillales</taxon>
        <taxon>Streptococcaceae</taxon>
        <taxon>Pseudolactococcus</taxon>
    </lineage>
</organism>
<sequence length="198" mass="21786">MKTLEKYVAFDVEFNTVDEIEHLIQVSAVSFENGQEIAAFDSYVYSDVPVNSFVVGLTGITQEKVLTAPKASEALSKLKSFVSDLPVIGYNAHKSDLPILLENGLDLTPLYALDVYETADSMRDNKLHGIKNFQLKSLAEFFGVAEKNAHNALADARMTARIYEAMKDTQDAEKLLAKQNEKSVTDDANPFAGLAGLF</sequence>
<dbReference type="GO" id="GO:0005829">
    <property type="term" value="C:cytosol"/>
    <property type="evidence" value="ECO:0007669"/>
    <property type="project" value="TreeGrafter"/>
</dbReference>
<dbReference type="GO" id="GO:0003676">
    <property type="term" value="F:nucleic acid binding"/>
    <property type="evidence" value="ECO:0007669"/>
    <property type="project" value="InterPro"/>
</dbReference>
<dbReference type="Pfam" id="PF00929">
    <property type="entry name" value="RNase_T"/>
    <property type="match status" value="1"/>
</dbReference>
<gene>
    <name evidence="2" type="ORF">LACPI_1553</name>
</gene>
<dbReference type="PANTHER" id="PTHR30231">
    <property type="entry name" value="DNA POLYMERASE III SUBUNIT EPSILON"/>
    <property type="match status" value="1"/>
</dbReference>
<dbReference type="PANTHER" id="PTHR30231:SF41">
    <property type="entry name" value="DNA POLYMERASE III SUBUNIT EPSILON"/>
    <property type="match status" value="1"/>
</dbReference>
<dbReference type="NCBIfam" id="NF005570">
    <property type="entry name" value="PRK07247.1"/>
    <property type="match status" value="1"/>
</dbReference>
<dbReference type="SUPFAM" id="SSF53098">
    <property type="entry name" value="Ribonuclease H-like"/>
    <property type="match status" value="1"/>
</dbReference>
<feature type="domain" description="Exonuclease" evidence="1">
    <location>
        <begin position="6"/>
        <end position="172"/>
    </location>
</feature>
<dbReference type="GO" id="GO:0008408">
    <property type="term" value="F:3'-5' exonuclease activity"/>
    <property type="evidence" value="ECO:0007669"/>
    <property type="project" value="TreeGrafter"/>
</dbReference>
<dbReference type="EMBL" id="LN774769">
    <property type="protein sequence ID" value="CEN28753.1"/>
    <property type="molecule type" value="Genomic_DNA"/>
</dbReference>
<keyword evidence="2" id="KW-0239">DNA-directed DNA polymerase</keyword>
<dbReference type="InterPro" id="IPR012337">
    <property type="entry name" value="RNaseH-like_sf"/>
</dbReference>
<keyword evidence="2" id="KW-0808">Transferase</keyword>
<evidence type="ECO:0000313" key="3">
    <source>
        <dbReference type="Proteomes" id="UP000033166"/>
    </source>
</evidence>
<dbReference type="AlphaFoldDB" id="A0A0D6DXQ9"/>